<evidence type="ECO:0000313" key="2">
    <source>
        <dbReference type="EMBL" id="CAF3935356.1"/>
    </source>
</evidence>
<dbReference type="Proteomes" id="UP000663829">
    <property type="component" value="Unassembled WGS sequence"/>
</dbReference>
<evidence type="ECO:0000313" key="3">
    <source>
        <dbReference type="Proteomes" id="UP000663829"/>
    </source>
</evidence>
<gene>
    <name evidence="1" type="ORF">GPM918_LOCUS22213</name>
    <name evidence="2" type="ORF">SRO942_LOCUS22208</name>
</gene>
<proteinExistence type="predicted"/>
<protein>
    <submittedName>
        <fullName evidence="1">Uncharacterized protein</fullName>
    </submittedName>
</protein>
<dbReference type="EMBL" id="CAJOBC010007531">
    <property type="protein sequence ID" value="CAF3935356.1"/>
    <property type="molecule type" value="Genomic_DNA"/>
</dbReference>
<keyword evidence="3" id="KW-1185">Reference proteome</keyword>
<reference evidence="1" key="1">
    <citation type="submission" date="2021-02" db="EMBL/GenBank/DDBJ databases">
        <authorList>
            <person name="Nowell W R."/>
        </authorList>
    </citation>
    <scope>NUCLEOTIDE SEQUENCE</scope>
</reference>
<dbReference type="EMBL" id="CAJNOQ010007533">
    <property type="protein sequence ID" value="CAF1171537.1"/>
    <property type="molecule type" value="Genomic_DNA"/>
</dbReference>
<dbReference type="OrthoDB" id="10016187at2759"/>
<evidence type="ECO:0000313" key="1">
    <source>
        <dbReference type="EMBL" id="CAF1171537.1"/>
    </source>
</evidence>
<dbReference type="AlphaFoldDB" id="A0A814U4Q2"/>
<organism evidence="1 3">
    <name type="scientific">Didymodactylos carnosus</name>
    <dbReference type="NCBI Taxonomy" id="1234261"/>
    <lineage>
        <taxon>Eukaryota</taxon>
        <taxon>Metazoa</taxon>
        <taxon>Spiralia</taxon>
        <taxon>Gnathifera</taxon>
        <taxon>Rotifera</taxon>
        <taxon>Eurotatoria</taxon>
        <taxon>Bdelloidea</taxon>
        <taxon>Philodinida</taxon>
        <taxon>Philodinidae</taxon>
        <taxon>Didymodactylos</taxon>
    </lineage>
</organism>
<name>A0A814U4Q2_9BILA</name>
<accession>A0A814U4Q2</accession>
<sequence length="537" mass="60243">MSREFSQSWSESTGTLAVLEPVMIDLFLLINMQSARYIQSVRISLDLYTAYLRLFDSVSLAALRSADPLCKAFKRMTTTRRAPRDASRSVAMIAQCRQKHREKRSILDGISLLTAGATRGLDTRNAIEIKKLQTRMNDFASSLNTMSNKVDVHGAQIVHLNEGQVRLGRGLKYTQESLNSTISRVNNIVMAVNAFSVNSVMYLARELGELKLSYQQSLLYSAMNDMLNNTPTLSYVHNRDMDVLIASVLNDIDLYINTTYAEYGLAQLLTEHLFFQHISLVSSKNYNTPNKDEIGRIVITNFFTLPPIPPSLFSVYEVKSIPHFHKRYYVRLNNLPIYVGQNRADNTYIEWYSADVAACKFGSVITCRDNQPVTDEIANPCLAEILNDQQLTQCHPERLSPMPHFVTQLSGSLWVVSINSSITCNKYTDKTSKSPGKARKYYNEPLSPVSIVNVSHGTTIKCPGNPGFGLSAPSLPSQSTSYVILQNGTLNSPENEIFEMVKSLNSSSVWDNLPYLRGDVDNIINFINQVPKPESTQ</sequence>
<comment type="caution">
    <text evidence="1">The sequence shown here is derived from an EMBL/GenBank/DDBJ whole genome shotgun (WGS) entry which is preliminary data.</text>
</comment>
<dbReference type="Proteomes" id="UP000681722">
    <property type="component" value="Unassembled WGS sequence"/>
</dbReference>